<protein>
    <submittedName>
        <fullName evidence="2">Amidohydrolase</fullName>
    </submittedName>
</protein>
<evidence type="ECO:0000313" key="3">
    <source>
        <dbReference type="Proteomes" id="UP000752172"/>
    </source>
</evidence>
<dbReference type="SUPFAM" id="SSF53187">
    <property type="entry name" value="Zn-dependent exopeptidases"/>
    <property type="match status" value="1"/>
</dbReference>
<reference evidence="2" key="2">
    <citation type="submission" date="2021-09" db="EMBL/GenBank/DDBJ databases">
        <authorList>
            <person name="Gilroy R."/>
        </authorList>
    </citation>
    <scope>NUCLEOTIDE SEQUENCE</scope>
    <source>
        <strain evidence="2">ChiSjej2B20-17149</strain>
    </source>
</reference>
<feature type="non-terminal residue" evidence="2">
    <location>
        <position position="128"/>
    </location>
</feature>
<name>A0A921NGD3_9PSED</name>
<dbReference type="Gene3D" id="3.40.630.10">
    <property type="entry name" value="Zn peptidases"/>
    <property type="match status" value="1"/>
</dbReference>
<keyword evidence="1" id="KW-0732">Signal</keyword>
<dbReference type="InterPro" id="IPR017439">
    <property type="entry name" value="Amidohydrolase"/>
</dbReference>
<feature type="chain" id="PRO_5038054795" evidence="1">
    <location>
        <begin position="26"/>
        <end position="128"/>
    </location>
</feature>
<comment type="caution">
    <text evidence="2">The sequence shown here is derived from an EMBL/GenBank/DDBJ whole genome shotgun (WGS) entry which is preliminary data.</text>
</comment>
<dbReference type="Proteomes" id="UP000752172">
    <property type="component" value="Unassembled WGS sequence"/>
</dbReference>
<dbReference type="GO" id="GO:0016787">
    <property type="term" value="F:hydrolase activity"/>
    <property type="evidence" value="ECO:0007669"/>
    <property type="project" value="InterPro"/>
</dbReference>
<organism evidence="2 3">
    <name type="scientific">Pseudomonas lactis</name>
    <dbReference type="NCBI Taxonomy" id="1615674"/>
    <lineage>
        <taxon>Bacteria</taxon>
        <taxon>Pseudomonadati</taxon>
        <taxon>Pseudomonadota</taxon>
        <taxon>Gammaproteobacteria</taxon>
        <taxon>Pseudomonadales</taxon>
        <taxon>Pseudomonadaceae</taxon>
        <taxon>Pseudomonas</taxon>
    </lineage>
</organism>
<proteinExistence type="predicted"/>
<dbReference type="EMBL" id="DYTS01000123">
    <property type="protein sequence ID" value="HJH18476.1"/>
    <property type="molecule type" value="Genomic_DNA"/>
</dbReference>
<sequence>MRMNGLTHQWVLGLLGAVASSAVIAANSGQDSAREEIAAQAKILEPSLLETRRDIHAHPELGNTETRTAELVAKQLRELGLEVKTGVARTGVVAILKGALPGPTVALRADMDALPVKEVADLPFASKA</sequence>
<dbReference type="AlphaFoldDB" id="A0A921NGD3"/>
<accession>A0A921NGD3</accession>
<evidence type="ECO:0000313" key="2">
    <source>
        <dbReference type="EMBL" id="HJH18476.1"/>
    </source>
</evidence>
<feature type="signal peptide" evidence="1">
    <location>
        <begin position="1"/>
        <end position="25"/>
    </location>
</feature>
<dbReference type="PANTHER" id="PTHR11014">
    <property type="entry name" value="PEPTIDASE M20 FAMILY MEMBER"/>
    <property type="match status" value="1"/>
</dbReference>
<evidence type="ECO:0000256" key="1">
    <source>
        <dbReference type="SAM" id="SignalP"/>
    </source>
</evidence>
<reference evidence="2" key="1">
    <citation type="journal article" date="2021" name="PeerJ">
        <title>Extensive microbial diversity within the chicken gut microbiome revealed by metagenomics and culture.</title>
        <authorList>
            <person name="Gilroy R."/>
            <person name="Ravi A."/>
            <person name="Getino M."/>
            <person name="Pursley I."/>
            <person name="Horton D.L."/>
            <person name="Alikhan N.F."/>
            <person name="Baker D."/>
            <person name="Gharbi K."/>
            <person name="Hall N."/>
            <person name="Watson M."/>
            <person name="Adriaenssens E.M."/>
            <person name="Foster-Nyarko E."/>
            <person name="Jarju S."/>
            <person name="Secka A."/>
            <person name="Antonio M."/>
            <person name="Oren A."/>
            <person name="Chaudhuri R.R."/>
            <person name="La Ragione R."/>
            <person name="Hildebrand F."/>
            <person name="Pallen M.J."/>
        </authorList>
    </citation>
    <scope>NUCLEOTIDE SEQUENCE</scope>
    <source>
        <strain evidence="2">ChiSjej2B20-17149</strain>
    </source>
</reference>
<gene>
    <name evidence="2" type="ORF">K8W20_07170</name>
</gene>
<dbReference type="PANTHER" id="PTHR11014:SF63">
    <property type="entry name" value="METALLOPEPTIDASE, PUTATIVE (AFU_ORTHOLOGUE AFUA_6G09600)-RELATED"/>
    <property type="match status" value="1"/>
</dbReference>